<gene>
    <name evidence="1" type="ORF">S01H1_51420</name>
</gene>
<dbReference type="EMBL" id="BARS01033180">
    <property type="protein sequence ID" value="GAG22994.1"/>
    <property type="molecule type" value="Genomic_DNA"/>
</dbReference>
<sequence>MKKLLVIMSLVLVVFCASNLCYAGEVKQGDKITIVEPGTVARLCPYPDCGQDQHITRIPKGTILTVEGIMDVKSGRLPPVKWFEVTYKGKRGWT</sequence>
<organism evidence="1">
    <name type="scientific">marine sediment metagenome</name>
    <dbReference type="NCBI Taxonomy" id="412755"/>
    <lineage>
        <taxon>unclassified sequences</taxon>
        <taxon>metagenomes</taxon>
        <taxon>ecological metagenomes</taxon>
    </lineage>
</organism>
<reference evidence="1" key="1">
    <citation type="journal article" date="2014" name="Front. Microbiol.">
        <title>High frequency of phylogenetically diverse reductive dehalogenase-homologous genes in deep subseafloor sedimentary metagenomes.</title>
        <authorList>
            <person name="Kawai M."/>
            <person name="Futagami T."/>
            <person name="Toyoda A."/>
            <person name="Takaki Y."/>
            <person name="Nishi S."/>
            <person name="Hori S."/>
            <person name="Arai W."/>
            <person name="Tsubouchi T."/>
            <person name="Morono Y."/>
            <person name="Uchiyama I."/>
            <person name="Ito T."/>
            <person name="Fujiyama A."/>
            <person name="Inagaki F."/>
            <person name="Takami H."/>
        </authorList>
    </citation>
    <scope>NUCLEOTIDE SEQUENCE</scope>
    <source>
        <strain evidence="1">Expedition CK06-06</strain>
    </source>
</reference>
<feature type="non-terminal residue" evidence="1">
    <location>
        <position position="94"/>
    </location>
</feature>
<protein>
    <submittedName>
        <fullName evidence="1">Uncharacterized protein</fullName>
    </submittedName>
</protein>
<proteinExistence type="predicted"/>
<evidence type="ECO:0000313" key="1">
    <source>
        <dbReference type="EMBL" id="GAG22994.1"/>
    </source>
</evidence>
<dbReference type="AlphaFoldDB" id="X0VX41"/>
<accession>X0VX41</accession>
<comment type="caution">
    <text evidence="1">The sequence shown here is derived from an EMBL/GenBank/DDBJ whole genome shotgun (WGS) entry which is preliminary data.</text>
</comment>
<name>X0VX41_9ZZZZ</name>